<evidence type="ECO:0000313" key="1">
    <source>
        <dbReference type="EMBL" id="TWO64918.1"/>
    </source>
</evidence>
<evidence type="ECO:0000313" key="2">
    <source>
        <dbReference type="Proteomes" id="UP000318199"/>
    </source>
</evidence>
<dbReference type="AlphaFoldDB" id="A0A562ZEN9"/>
<keyword evidence="2" id="KW-1185">Reference proteome</keyword>
<sequence>MQQHARQHDGAQQQWLGPRAADPFKIETEHAGGCVFARVSGLLSIDKFISTLHILGIESEGWPEEVMLIDLRGLVTVYPRADLLHIGQEIACSFIHMRRLALLVLPERLTRISERSARRTGMDMSVFDSEVKALGWLSLEAGA</sequence>
<accession>A0A562ZEN9</accession>
<dbReference type="EMBL" id="VOBQ01000030">
    <property type="protein sequence ID" value="TWO64918.1"/>
    <property type="molecule type" value="Genomic_DNA"/>
</dbReference>
<gene>
    <name evidence="1" type="ORF">FN976_27850</name>
</gene>
<comment type="caution">
    <text evidence="1">The sequence shown here is derived from an EMBL/GenBank/DDBJ whole genome shotgun (WGS) entry which is preliminary data.</text>
</comment>
<evidence type="ECO:0008006" key="3">
    <source>
        <dbReference type="Google" id="ProtNLM"/>
    </source>
</evidence>
<dbReference type="Proteomes" id="UP000318199">
    <property type="component" value="Unassembled WGS sequence"/>
</dbReference>
<name>A0A562ZEN9_9BURK</name>
<reference evidence="1 2" key="1">
    <citation type="submission" date="2019-07" db="EMBL/GenBank/DDBJ databases">
        <title>Caenimonas sedimenti sp. nov., isolated from activated sludge.</title>
        <authorList>
            <person name="Xu J."/>
        </authorList>
    </citation>
    <scope>NUCLEOTIDE SEQUENCE [LARGE SCALE GENOMIC DNA]</scope>
    <source>
        <strain evidence="1 2">HX-9-20</strain>
    </source>
</reference>
<protein>
    <recommendedName>
        <fullName evidence="3">STAS/SEC14 domain-containing protein</fullName>
    </recommendedName>
</protein>
<proteinExistence type="predicted"/>
<organism evidence="1 2">
    <name type="scientific">Caenimonas sedimenti</name>
    <dbReference type="NCBI Taxonomy" id="2596921"/>
    <lineage>
        <taxon>Bacteria</taxon>
        <taxon>Pseudomonadati</taxon>
        <taxon>Pseudomonadota</taxon>
        <taxon>Betaproteobacteria</taxon>
        <taxon>Burkholderiales</taxon>
        <taxon>Comamonadaceae</taxon>
        <taxon>Caenimonas</taxon>
    </lineage>
</organism>